<accession>A0A0F9PP54</accession>
<dbReference type="EMBL" id="LAZR01006069">
    <property type="protein sequence ID" value="KKM94962.1"/>
    <property type="molecule type" value="Genomic_DNA"/>
</dbReference>
<protein>
    <submittedName>
        <fullName evidence="2">Uncharacterized protein</fullName>
    </submittedName>
</protein>
<gene>
    <name evidence="2" type="ORF">LCGC14_1192930</name>
</gene>
<evidence type="ECO:0000256" key="1">
    <source>
        <dbReference type="SAM" id="MobiDB-lite"/>
    </source>
</evidence>
<proteinExistence type="predicted"/>
<name>A0A0F9PP54_9ZZZZ</name>
<sequence>MHNRPTFKEFLAEERYQSIAQRQGGKTIPFRPKPKQKEYLVRETEWEKQGYDSFFKKALSQDNPYTPNSKAGSAWFQGWKRARANADDYKWQSPDAVSIRTSPERSAGHS</sequence>
<evidence type="ECO:0000313" key="2">
    <source>
        <dbReference type="EMBL" id="KKM94962.1"/>
    </source>
</evidence>
<dbReference type="AlphaFoldDB" id="A0A0F9PP54"/>
<reference evidence="2" key="1">
    <citation type="journal article" date="2015" name="Nature">
        <title>Complex archaea that bridge the gap between prokaryotes and eukaryotes.</title>
        <authorList>
            <person name="Spang A."/>
            <person name="Saw J.H."/>
            <person name="Jorgensen S.L."/>
            <person name="Zaremba-Niedzwiedzka K."/>
            <person name="Martijn J."/>
            <person name="Lind A.E."/>
            <person name="van Eijk R."/>
            <person name="Schleper C."/>
            <person name="Guy L."/>
            <person name="Ettema T.J."/>
        </authorList>
    </citation>
    <scope>NUCLEOTIDE SEQUENCE</scope>
</reference>
<organism evidence="2">
    <name type="scientific">marine sediment metagenome</name>
    <dbReference type="NCBI Taxonomy" id="412755"/>
    <lineage>
        <taxon>unclassified sequences</taxon>
        <taxon>metagenomes</taxon>
        <taxon>ecological metagenomes</taxon>
    </lineage>
</organism>
<feature type="region of interest" description="Disordered" evidence="1">
    <location>
        <begin position="90"/>
        <end position="110"/>
    </location>
</feature>
<comment type="caution">
    <text evidence="2">The sequence shown here is derived from an EMBL/GenBank/DDBJ whole genome shotgun (WGS) entry which is preliminary data.</text>
</comment>